<proteinExistence type="predicted"/>
<comment type="caution">
    <text evidence="2">The sequence shown here is derived from an EMBL/GenBank/DDBJ whole genome shotgun (WGS) entry which is preliminary data.</text>
</comment>
<gene>
    <name evidence="2" type="ORF">SDC9_53730</name>
</gene>
<accession>A0A644WZR6</accession>
<evidence type="ECO:0000313" key="2">
    <source>
        <dbReference type="EMBL" id="MPM07424.1"/>
    </source>
</evidence>
<sequence length="119" mass="13643">MEKMFLADTDKENIKELTCLLQKDQFIQPDVWQDLESCKSFIETSETGVLFVRIDDPTLPGLELTHLAARYYPIIHTVWMAENESYALEAFQRGVTAFIVLPATAEKLKTAKKIIDCCR</sequence>
<dbReference type="GO" id="GO:0000160">
    <property type="term" value="P:phosphorelay signal transduction system"/>
    <property type="evidence" value="ECO:0007669"/>
    <property type="project" value="InterPro"/>
</dbReference>
<name>A0A644WZR6_9ZZZZ</name>
<dbReference type="EMBL" id="VSSQ01001334">
    <property type="protein sequence ID" value="MPM07424.1"/>
    <property type="molecule type" value="Genomic_DNA"/>
</dbReference>
<dbReference type="AlphaFoldDB" id="A0A644WZR6"/>
<dbReference type="PROSITE" id="PS50110">
    <property type="entry name" value="RESPONSE_REGULATORY"/>
    <property type="match status" value="1"/>
</dbReference>
<dbReference type="SUPFAM" id="SSF52172">
    <property type="entry name" value="CheY-like"/>
    <property type="match status" value="1"/>
</dbReference>
<feature type="domain" description="Response regulatory" evidence="1">
    <location>
        <begin position="3"/>
        <end position="116"/>
    </location>
</feature>
<protein>
    <recommendedName>
        <fullName evidence="1">Response regulatory domain-containing protein</fullName>
    </recommendedName>
</protein>
<evidence type="ECO:0000259" key="1">
    <source>
        <dbReference type="PROSITE" id="PS50110"/>
    </source>
</evidence>
<reference evidence="2" key="1">
    <citation type="submission" date="2019-08" db="EMBL/GenBank/DDBJ databases">
        <authorList>
            <person name="Kucharzyk K."/>
            <person name="Murdoch R.W."/>
            <person name="Higgins S."/>
            <person name="Loffler F."/>
        </authorList>
    </citation>
    <scope>NUCLEOTIDE SEQUENCE</scope>
</reference>
<organism evidence="2">
    <name type="scientific">bioreactor metagenome</name>
    <dbReference type="NCBI Taxonomy" id="1076179"/>
    <lineage>
        <taxon>unclassified sequences</taxon>
        <taxon>metagenomes</taxon>
        <taxon>ecological metagenomes</taxon>
    </lineage>
</organism>
<dbReference type="InterPro" id="IPR011006">
    <property type="entry name" value="CheY-like_superfamily"/>
</dbReference>
<dbReference type="Gene3D" id="3.40.50.2300">
    <property type="match status" value="1"/>
</dbReference>
<dbReference type="InterPro" id="IPR001789">
    <property type="entry name" value="Sig_transdc_resp-reg_receiver"/>
</dbReference>